<evidence type="ECO:0000256" key="2">
    <source>
        <dbReference type="SAM" id="Phobius"/>
    </source>
</evidence>
<feature type="compositionally biased region" description="Basic and acidic residues" evidence="1">
    <location>
        <begin position="157"/>
        <end position="170"/>
    </location>
</feature>
<keyword evidence="2" id="KW-0472">Membrane</keyword>
<dbReference type="OrthoDB" id="255923at2"/>
<name>A0A5C5YAM7_9PLAN</name>
<evidence type="ECO:0000256" key="1">
    <source>
        <dbReference type="SAM" id="MobiDB-lite"/>
    </source>
</evidence>
<evidence type="ECO:0000313" key="4">
    <source>
        <dbReference type="Proteomes" id="UP000317238"/>
    </source>
</evidence>
<keyword evidence="4" id="KW-1185">Reference proteome</keyword>
<evidence type="ECO:0008006" key="5">
    <source>
        <dbReference type="Google" id="ProtNLM"/>
    </source>
</evidence>
<keyword evidence="2" id="KW-0812">Transmembrane</keyword>
<dbReference type="RefSeq" id="WP_146440125.1">
    <property type="nucleotide sequence ID" value="NZ_SJPL01000001.1"/>
</dbReference>
<evidence type="ECO:0000313" key="3">
    <source>
        <dbReference type="EMBL" id="TWT72019.1"/>
    </source>
</evidence>
<dbReference type="EMBL" id="SJPL01000001">
    <property type="protein sequence ID" value="TWT72019.1"/>
    <property type="molecule type" value="Genomic_DNA"/>
</dbReference>
<dbReference type="AlphaFoldDB" id="A0A5C5YAM7"/>
<comment type="caution">
    <text evidence="3">The sequence shown here is derived from an EMBL/GenBank/DDBJ whole genome shotgun (WGS) entry which is preliminary data.</text>
</comment>
<protein>
    <recommendedName>
        <fullName evidence="5">General secretion pathway protein K</fullName>
    </recommendedName>
</protein>
<gene>
    <name evidence="3" type="ORF">Pan14r_43360</name>
</gene>
<organism evidence="3 4">
    <name type="scientific">Crateriforma conspicua</name>
    <dbReference type="NCBI Taxonomy" id="2527996"/>
    <lineage>
        <taxon>Bacteria</taxon>
        <taxon>Pseudomonadati</taxon>
        <taxon>Planctomycetota</taxon>
        <taxon>Planctomycetia</taxon>
        <taxon>Planctomycetales</taxon>
        <taxon>Planctomycetaceae</taxon>
        <taxon>Crateriforma</taxon>
    </lineage>
</organism>
<feature type="transmembrane region" description="Helical" evidence="2">
    <location>
        <begin position="12"/>
        <end position="33"/>
    </location>
</feature>
<keyword evidence="2" id="KW-1133">Transmembrane helix</keyword>
<proteinExistence type="predicted"/>
<feature type="region of interest" description="Disordered" evidence="1">
    <location>
        <begin position="157"/>
        <end position="177"/>
    </location>
</feature>
<accession>A0A5C5YAM7</accession>
<sequence>MQSHPRRDRPAAFVLLIVLVALITSSVILVQTANQTAMFQRMTIRLNEDVQQSWGQQSLEKAILPASAGLFATNIARDDVNAGPMFADKPQRAIVADRIILGGQRFDLLLSNEDAKANLNAVYDFAGERACQRLVQDMVQPMQYRWLALAPERQSLADRTAKDSQRDESRINGLGDNSSAVPTVDIANMPPAFRSWGQVFDQSQIVQQQGSLRGLAELSRNLTIFGSGRLNVWSADEAAIVAVCRDVVQDGLARRLAERISDTSLRQVELVLNQTITNQQHRQTLRQRLADASQATSLWIEASGPSCRRQSLAIRRIDDAGIYQTRRFVYP</sequence>
<dbReference type="Proteomes" id="UP000317238">
    <property type="component" value="Unassembled WGS sequence"/>
</dbReference>
<reference evidence="3 4" key="1">
    <citation type="submission" date="2019-02" db="EMBL/GenBank/DDBJ databases">
        <title>Deep-cultivation of Planctomycetes and their phenomic and genomic characterization uncovers novel biology.</title>
        <authorList>
            <person name="Wiegand S."/>
            <person name="Jogler M."/>
            <person name="Boedeker C."/>
            <person name="Pinto D."/>
            <person name="Vollmers J."/>
            <person name="Rivas-Marin E."/>
            <person name="Kohn T."/>
            <person name="Peeters S.H."/>
            <person name="Heuer A."/>
            <person name="Rast P."/>
            <person name="Oberbeckmann S."/>
            <person name="Bunk B."/>
            <person name="Jeske O."/>
            <person name="Meyerdierks A."/>
            <person name="Storesund J.E."/>
            <person name="Kallscheuer N."/>
            <person name="Luecker S."/>
            <person name="Lage O.M."/>
            <person name="Pohl T."/>
            <person name="Merkel B.J."/>
            <person name="Hornburger P."/>
            <person name="Mueller R.-W."/>
            <person name="Bruemmer F."/>
            <person name="Labrenz M."/>
            <person name="Spormann A.M."/>
            <person name="Op Den Camp H."/>
            <person name="Overmann J."/>
            <person name="Amann R."/>
            <person name="Jetten M.S.M."/>
            <person name="Mascher T."/>
            <person name="Medema M.H."/>
            <person name="Devos D.P."/>
            <person name="Kaster A.-K."/>
            <person name="Ovreas L."/>
            <person name="Rohde M."/>
            <person name="Galperin M.Y."/>
            <person name="Jogler C."/>
        </authorList>
    </citation>
    <scope>NUCLEOTIDE SEQUENCE [LARGE SCALE GENOMIC DNA]</scope>
    <source>
        <strain evidence="3 4">Pan14r</strain>
    </source>
</reference>